<name>A0A8J5TKJ6_HOMAM</name>
<sequence>MMEGAIIRDRQTETGRRVRAYTRIASERRYIVTDRQTGRQTDRQQTDRQTDRQTDGQTDRQADKQTDRSRQTDRQISVKSLGVLTRESVKSLGRAPALWAITQQSPHHTDTKTDDHPTVQRQASLQKISEVTTVIPEDSIIVYTDSSLQDTDAADCAFVGYSGIQQDGIMGAINYLLDEKRSGLVISDNLSGLESTTSPHNLANSACTLPIPDDVSTITPGRVKKLLKEAALQIINEERSERRGASVSVRHYD</sequence>
<feature type="compositionally biased region" description="Basic and acidic residues" evidence="1">
    <location>
        <begin position="30"/>
        <end position="73"/>
    </location>
</feature>
<evidence type="ECO:0000313" key="3">
    <source>
        <dbReference type="Proteomes" id="UP000747542"/>
    </source>
</evidence>
<reference evidence="2" key="1">
    <citation type="journal article" date="2021" name="Sci. Adv.">
        <title>The American lobster genome reveals insights on longevity, neural, and immune adaptations.</title>
        <authorList>
            <person name="Polinski J.M."/>
            <person name="Zimin A.V."/>
            <person name="Clark K.F."/>
            <person name="Kohn A.B."/>
            <person name="Sadowski N."/>
            <person name="Timp W."/>
            <person name="Ptitsyn A."/>
            <person name="Khanna P."/>
            <person name="Romanova D.Y."/>
            <person name="Williams P."/>
            <person name="Greenwood S.J."/>
            <person name="Moroz L.L."/>
            <person name="Walt D.R."/>
            <person name="Bodnar A.G."/>
        </authorList>
    </citation>
    <scope>NUCLEOTIDE SEQUENCE</scope>
    <source>
        <strain evidence="2">GMGI-L3</strain>
    </source>
</reference>
<protein>
    <submittedName>
        <fullName evidence="2">Glycosyltransferase-like 12</fullName>
    </submittedName>
</protein>
<feature type="region of interest" description="Disordered" evidence="1">
    <location>
        <begin position="30"/>
        <end position="79"/>
    </location>
</feature>
<organism evidence="2 3">
    <name type="scientific">Homarus americanus</name>
    <name type="common">American lobster</name>
    <dbReference type="NCBI Taxonomy" id="6706"/>
    <lineage>
        <taxon>Eukaryota</taxon>
        <taxon>Metazoa</taxon>
        <taxon>Ecdysozoa</taxon>
        <taxon>Arthropoda</taxon>
        <taxon>Crustacea</taxon>
        <taxon>Multicrustacea</taxon>
        <taxon>Malacostraca</taxon>
        <taxon>Eumalacostraca</taxon>
        <taxon>Eucarida</taxon>
        <taxon>Decapoda</taxon>
        <taxon>Pleocyemata</taxon>
        <taxon>Astacidea</taxon>
        <taxon>Nephropoidea</taxon>
        <taxon>Nephropidae</taxon>
        <taxon>Homarus</taxon>
    </lineage>
</organism>
<comment type="caution">
    <text evidence="2">The sequence shown here is derived from an EMBL/GenBank/DDBJ whole genome shotgun (WGS) entry which is preliminary data.</text>
</comment>
<dbReference type="AlphaFoldDB" id="A0A8J5TKJ6"/>
<dbReference type="Proteomes" id="UP000747542">
    <property type="component" value="Unassembled WGS sequence"/>
</dbReference>
<dbReference type="EMBL" id="JAHLQT010007906">
    <property type="protein sequence ID" value="KAG7174123.1"/>
    <property type="molecule type" value="Genomic_DNA"/>
</dbReference>
<evidence type="ECO:0000256" key="1">
    <source>
        <dbReference type="SAM" id="MobiDB-lite"/>
    </source>
</evidence>
<evidence type="ECO:0000313" key="2">
    <source>
        <dbReference type="EMBL" id="KAG7174123.1"/>
    </source>
</evidence>
<keyword evidence="3" id="KW-1185">Reference proteome</keyword>
<accession>A0A8J5TKJ6</accession>
<proteinExistence type="predicted"/>
<gene>
    <name evidence="2" type="ORF">Hamer_G029036</name>
</gene>